<organism evidence="3 4">
    <name type="scientific">Candidatus Zambryskibacteria bacterium RIFCSPHIGHO2_02_FULL_43_14</name>
    <dbReference type="NCBI Taxonomy" id="1802748"/>
    <lineage>
        <taxon>Bacteria</taxon>
        <taxon>Candidatus Zambryskiibacteriota</taxon>
    </lineage>
</organism>
<dbReference type="PANTHER" id="PTHR12526:SF630">
    <property type="entry name" value="GLYCOSYLTRANSFERASE"/>
    <property type="match status" value="1"/>
</dbReference>
<dbReference type="Proteomes" id="UP000178175">
    <property type="component" value="Unassembled WGS sequence"/>
</dbReference>
<feature type="domain" description="Glycosyltransferase subfamily 4-like N-terminal" evidence="2">
    <location>
        <begin position="50"/>
        <end position="187"/>
    </location>
</feature>
<feature type="domain" description="Glycosyl transferase family 1" evidence="1">
    <location>
        <begin position="218"/>
        <end position="355"/>
    </location>
</feature>
<dbReference type="CDD" id="cd03801">
    <property type="entry name" value="GT4_PimA-like"/>
    <property type="match status" value="1"/>
</dbReference>
<sequence length="381" mass="43228">MKIAFIHSDKKIGTGAHFINDLIAYKLREKGVEVNNFYPQFLLTDTPIHFKGINNILFFYSLLEKREEILRHDIIQGTTYTPLAFLRFSKPVVSHFGSTTIGFLKAVPKTNHLGNECNDVFLRLKQSGAIRELNIKTRRPLNDIASIEQYSAERADYIIATSDIVKKDLISVGIAAEKIEVIHNAIEDYWFETLNNNLESEPALIFLGRIGEDPFTLKLKGVDRLIWLFERFPEVKKFSLIMSRNKKLAQWMKNNISNHTVIINAVKDAIPSLLNQHAGGIALLTSRYEGFSLSLIEAMSQGLVPISFSVGVAPEIIRNGENGFIVHTIEEAEEKIKLLLNNVALRCRLALAARETSKQFRSDTMIEKTLVIYSKILNQVR</sequence>
<dbReference type="GO" id="GO:0016757">
    <property type="term" value="F:glycosyltransferase activity"/>
    <property type="evidence" value="ECO:0007669"/>
    <property type="project" value="InterPro"/>
</dbReference>
<dbReference type="InterPro" id="IPR001296">
    <property type="entry name" value="Glyco_trans_1"/>
</dbReference>
<evidence type="ECO:0008006" key="5">
    <source>
        <dbReference type="Google" id="ProtNLM"/>
    </source>
</evidence>
<evidence type="ECO:0000313" key="3">
    <source>
        <dbReference type="EMBL" id="OHA95619.1"/>
    </source>
</evidence>
<dbReference type="SUPFAM" id="SSF53756">
    <property type="entry name" value="UDP-Glycosyltransferase/glycogen phosphorylase"/>
    <property type="match status" value="1"/>
</dbReference>
<dbReference type="Gene3D" id="3.40.50.2000">
    <property type="entry name" value="Glycogen Phosphorylase B"/>
    <property type="match status" value="2"/>
</dbReference>
<name>A0A1G2TG00_9BACT</name>
<protein>
    <recommendedName>
        <fullName evidence="5">Glycosyl transferase family 1 domain-containing protein</fullName>
    </recommendedName>
</protein>
<dbReference type="EMBL" id="MHVR01000021">
    <property type="protein sequence ID" value="OHA95619.1"/>
    <property type="molecule type" value="Genomic_DNA"/>
</dbReference>
<evidence type="ECO:0000313" key="4">
    <source>
        <dbReference type="Proteomes" id="UP000178175"/>
    </source>
</evidence>
<accession>A0A1G2TG00</accession>
<dbReference type="InterPro" id="IPR028098">
    <property type="entry name" value="Glyco_trans_4-like_N"/>
</dbReference>
<reference evidence="3 4" key="1">
    <citation type="journal article" date="2016" name="Nat. Commun.">
        <title>Thousands of microbial genomes shed light on interconnected biogeochemical processes in an aquifer system.</title>
        <authorList>
            <person name="Anantharaman K."/>
            <person name="Brown C.T."/>
            <person name="Hug L.A."/>
            <person name="Sharon I."/>
            <person name="Castelle C.J."/>
            <person name="Probst A.J."/>
            <person name="Thomas B.C."/>
            <person name="Singh A."/>
            <person name="Wilkins M.J."/>
            <person name="Karaoz U."/>
            <person name="Brodie E.L."/>
            <person name="Williams K.H."/>
            <person name="Hubbard S.S."/>
            <person name="Banfield J.F."/>
        </authorList>
    </citation>
    <scope>NUCLEOTIDE SEQUENCE [LARGE SCALE GENOMIC DNA]</scope>
</reference>
<evidence type="ECO:0000259" key="1">
    <source>
        <dbReference type="Pfam" id="PF00534"/>
    </source>
</evidence>
<dbReference type="Pfam" id="PF13439">
    <property type="entry name" value="Glyco_transf_4"/>
    <property type="match status" value="1"/>
</dbReference>
<evidence type="ECO:0000259" key="2">
    <source>
        <dbReference type="Pfam" id="PF13439"/>
    </source>
</evidence>
<comment type="caution">
    <text evidence="3">The sequence shown here is derived from an EMBL/GenBank/DDBJ whole genome shotgun (WGS) entry which is preliminary data.</text>
</comment>
<proteinExistence type="predicted"/>
<dbReference type="PANTHER" id="PTHR12526">
    <property type="entry name" value="GLYCOSYLTRANSFERASE"/>
    <property type="match status" value="1"/>
</dbReference>
<gene>
    <name evidence="3" type="ORF">A3C70_02175</name>
</gene>
<dbReference type="AlphaFoldDB" id="A0A1G2TG00"/>
<dbReference type="Pfam" id="PF00534">
    <property type="entry name" value="Glycos_transf_1"/>
    <property type="match status" value="1"/>
</dbReference>